<dbReference type="PANTHER" id="PTHR31711:SF1">
    <property type="entry name" value="ARGININE AND GLUTAMATE-RICH PROTEIN 1"/>
    <property type="match status" value="1"/>
</dbReference>
<dbReference type="PANTHER" id="PTHR31711">
    <property type="entry name" value="ARGININE AND GLUTAMATE-RICH PROTEIN 1"/>
    <property type="match status" value="1"/>
</dbReference>
<dbReference type="EMBL" id="BNCP01000016">
    <property type="protein sequence ID" value="GIL79494.1"/>
    <property type="molecule type" value="Genomic_DNA"/>
</dbReference>
<feature type="compositionally biased region" description="Basic and acidic residues" evidence="1">
    <location>
        <begin position="166"/>
        <end position="187"/>
    </location>
</feature>
<dbReference type="GO" id="GO:0045296">
    <property type="term" value="F:cadherin binding"/>
    <property type="evidence" value="ECO:0007669"/>
    <property type="project" value="TreeGrafter"/>
</dbReference>
<evidence type="ECO:0000313" key="2">
    <source>
        <dbReference type="EMBL" id="GIL79494.1"/>
    </source>
</evidence>
<accession>A0A8J4CBC2</accession>
<keyword evidence="3" id="KW-1185">Reference proteome</keyword>
<dbReference type="Proteomes" id="UP000747110">
    <property type="component" value="Unassembled WGS sequence"/>
</dbReference>
<dbReference type="AlphaFoldDB" id="A0A8J4CBC2"/>
<evidence type="ECO:0000256" key="1">
    <source>
        <dbReference type="SAM" id="MobiDB-lite"/>
    </source>
</evidence>
<name>A0A8J4CBC2_9CHLO</name>
<evidence type="ECO:0000313" key="3">
    <source>
        <dbReference type="Proteomes" id="UP000747110"/>
    </source>
</evidence>
<feature type="region of interest" description="Disordered" evidence="1">
    <location>
        <begin position="166"/>
        <end position="208"/>
    </location>
</feature>
<organism evidence="2 3">
    <name type="scientific">Volvox reticuliferus</name>
    <dbReference type="NCBI Taxonomy" id="1737510"/>
    <lineage>
        <taxon>Eukaryota</taxon>
        <taxon>Viridiplantae</taxon>
        <taxon>Chlorophyta</taxon>
        <taxon>core chlorophytes</taxon>
        <taxon>Chlorophyceae</taxon>
        <taxon>CS clade</taxon>
        <taxon>Chlamydomonadales</taxon>
        <taxon>Volvocaceae</taxon>
        <taxon>Volvox</taxon>
    </lineage>
</organism>
<dbReference type="Pfam" id="PF15346">
    <property type="entry name" value="ARGLU"/>
    <property type="match status" value="1"/>
</dbReference>
<sequence>MACYVAERGSQRLRWRRTVLPCSWCWCVTGSSIATLWTTGHKVRPGVRIRVFQCTIFQAPRCTCGLWAQPLAVYRDRKQIRQAVSRRAVLTSLRVDFGSIQVERELVTERERAAREEEARREAIRAQQQELEELEVERKREEEEAAKRRREEEARQLEQHFLELQRKQQAKMEEEERKKKDEEDQRRQQQLILGKGRKKMSFSLGFKM</sequence>
<protein>
    <submittedName>
        <fullName evidence="2">Uncharacterized protein</fullName>
    </submittedName>
</protein>
<proteinExistence type="predicted"/>
<reference evidence="2" key="1">
    <citation type="journal article" date="2021" name="Proc. Natl. Acad. Sci. U.S.A.">
        <title>Three genomes in the algal genus Volvox reveal the fate of a haploid sex-determining region after a transition to homothallism.</title>
        <authorList>
            <person name="Yamamoto K."/>
            <person name="Hamaji T."/>
            <person name="Kawai-Toyooka H."/>
            <person name="Matsuzaki R."/>
            <person name="Takahashi F."/>
            <person name="Nishimura Y."/>
            <person name="Kawachi M."/>
            <person name="Noguchi H."/>
            <person name="Minakuchi Y."/>
            <person name="Umen J.G."/>
            <person name="Toyoda A."/>
            <person name="Nozaki H."/>
        </authorList>
    </citation>
    <scope>NUCLEOTIDE SEQUENCE</scope>
    <source>
        <strain evidence="2">NIES-3786</strain>
    </source>
</reference>
<comment type="caution">
    <text evidence="2">The sequence shown here is derived from an EMBL/GenBank/DDBJ whole genome shotgun (WGS) entry which is preliminary data.</text>
</comment>
<dbReference type="OrthoDB" id="552479at2759"/>
<dbReference type="GO" id="GO:0005739">
    <property type="term" value="C:mitochondrion"/>
    <property type="evidence" value="ECO:0007669"/>
    <property type="project" value="TreeGrafter"/>
</dbReference>
<dbReference type="GO" id="GO:0005654">
    <property type="term" value="C:nucleoplasm"/>
    <property type="evidence" value="ECO:0007669"/>
    <property type="project" value="TreeGrafter"/>
</dbReference>
<gene>
    <name evidence="2" type="ORF">Vretifemale_8820</name>
</gene>
<dbReference type="InterPro" id="IPR033371">
    <property type="entry name" value="ARGLU1"/>
</dbReference>